<dbReference type="AlphaFoldDB" id="M2XLF4"/>
<dbReference type="KEGG" id="gsl:Gasu_17640"/>
<dbReference type="Gramene" id="EME31002">
    <property type="protein sequence ID" value="EME31002"/>
    <property type="gene ID" value="Gasu_17640"/>
</dbReference>
<dbReference type="EMBL" id="KB454495">
    <property type="protein sequence ID" value="EME31002.1"/>
    <property type="molecule type" value="Genomic_DNA"/>
</dbReference>
<gene>
    <name evidence="2" type="ORF">Gasu_17640</name>
</gene>
<proteinExistence type="predicted"/>
<feature type="region of interest" description="Disordered" evidence="1">
    <location>
        <begin position="308"/>
        <end position="333"/>
    </location>
</feature>
<feature type="compositionally biased region" description="Basic and acidic residues" evidence="1">
    <location>
        <begin position="308"/>
        <end position="318"/>
    </location>
</feature>
<protein>
    <submittedName>
        <fullName evidence="2">Uncharacterized protein</fullName>
    </submittedName>
</protein>
<evidence type="ECO:0000313" key="2">
    <source>
        <dbReference type="EMBL" id="EME31002.1"/>
    </source>
</evidence>
<dbReference type="RefSeq" id="XP_005707522.1">
    <property type="nucleotide sequence ID" value="XM_005707465.1"/>
</dbReference>
<name>M2XLF4_GALSU</name>
<evidence type="ECO:0000256" key="1">
    <source>
        <dbReference type="SAM" id="MobiDB-lite"/>
    </source>
</evidence>
<sequence length="347" mass="40556">MAEQSLVQQLLWRPPTYFDSSARDSREEKPVRKTLALELLLGSLPTYSNSSQASTSIESQHSRKPVRYDFYEDWKKDVKSFREKLEKRKKHLEDCGLPLSVLFCYHIPLHFTESSFCNLLFEQLRILGVTSYHMEWSNNKSSRVCWVHFISDEWCELAAFRLVQVVEEGENIPFEFSFSLPKNDDVVQWKTNKSKKRKRTSKLENSLTHARQLGLVSNTLFFDYIEADISLEYFRKFLSDSTDGLTHVRMTEPLLRRRPGKLKQQICLIETSRLGWATYASEFFLLNALARLKTLSLQKLGISSPKIDETASKQKQHPESFISQRQKRSQISALESSEKRITFIHEK</sequence>
<feature type="compositionally biased region" description="Polar residues" evidence="1">
    <location>
        <begin position="321"/>
        <end position="333"/>
    </location>
</feature>
<dbReference type="Proteomes" id="UP000030680">
    <property type="component" value="Unassembled WGS sequence"/>
</dbReference>
<dbReference type="GeneID" id="17089691"/>
<organism evidence="2 3">
    <name type="scientific">Galdieria sulphuraria</name>
    <name type="common">Red alga</name>
    <dbReference type="NCBI Taxonomy" id="130081"/>
    <lineage>
        <taxon>Eukaryota</taxon>
        <taxon>Rhodophyta</taxon>
        <taxon>Bangiophyceae</taxon>
        <taxon>Galdieriales</taxon>
        <taxon>Galdieriaceae</taxon>
        <taxon>Galdieria</taxon>
    </lineage>
</organism>
<accession>M2XLF4</accession>
<keyword evidence="3" id="KW-1185">Reference proteome</keyword>
<evidence type="ECO:0000313" key="3">
    <source>
        <dbReference type="Proteomes" id="UP000030680"/>
    </source>
</evidence>
<dbReference type="OrthoDB" id="10374653at2759"/>
<reference evidence="3" key="1">
    <citation type="journal article" date="2013" name="Science">
        <title>Gene transfer from bacteria and archaea facilitated evolution of an extremophilic eukaryote.</title>
        <authorList>
            <person name="Schonknecht G."/>
            <person name="Chen W.H."/>
            <person name="Ternes C.M."/>
            <person name="Barbier G.G."/>
            <person name="Shrestha R.P."/>
            <person name="Stanke M."/>
            <person name="Brautigam A."/>
            <person name="Baker B.J."/>
            <person name="Banfield J.F."/>
            <person name="Garavito R.M."/>
            <person name="Carr K."/>
            <person name="Wilkerson C."/>
            <person name="Rensing S.A."/>
            <person name="Gagneul D."/>
            <person name="Dickenson N.E."/>
            <person name="Oesterhelt C."/>
            <person name="Lercher M.J."/>
            <person name="Weber A.P."/>
        </authorList>
    </citation>
    <scope>NUCLEOTIDE SEQUENCE [LARGE SCALE GENOMIC DNA]</scope>
    <source>
        <strain evidence="3">074W</strain>
    </source>
</reference>